<dbReference type="AlphaFoldDB" id="A0A1F5G1Z7"/>
<evidence type="ECO:0008006" key="11">
    <source>
        <dbReference type="Google" id="ProtNLM"/>
    </source>
</evidence>
<comment type="subcellular location">
    <subcellularLocation>
        <location evidence="1">Cell membrane</location>
        <topology evidence="1">Multi-pass membrane protein</topology>
    </subcellularLocation>
</comment>
<dbReference type="EMBL" id="MFAT01000052">
    <property type="protein sequence ID" value="OGD85906.1"/>
    <property type="molecule type" value="Genomic_DNA"/>
</dbReference>
<evidence type="ECO:0000256" key="1">
    <source>
        <dbReference type="ARBA" id="ARBA00004651"/>
    </source>
</evidence>
<dbReference type="InterPro" id="IPR010627">
    <property type="entry name" value="Prepilin_pept_A24_N"/>
</dbReference>
<evidence type="ECO:0000256" key="5">
    <source>
        <dbReference type="ARBA" id="ARBA00022989"/>
    </source>
</evidence>
<evidence type="ECO:0000313" key="9">
    <source>
        <dbReference type="EMBL" id="OGD85906.1"/>
    </source>
</evidence>
<accession>A0A1F5G1Z7</accession>
<comment type="caution">
    <text evidence="9">The sequence shown here is derived from an EMBL/GenBank/DDBJ whole genome shotgun (WGS) entry which is preliminary data.</text>
</comment>
<keyword evidence="5" id="KW-1133">Transmembrane helix</keyword>
<evidence type="ECO:0000313" key="10">
    <source>
        <dbReference type="Proteomes" id="UP000176317"/>
    </source>
</evidence>
<dbReference type="PANTHER" id="PTHR30487">
    <property type="entry name" value="TYPE 4 PREPILIN-LIKE PROTEINS LEADER PEPTIDE-PROCESSING ENZYME"/>
    <property type="match status" value="1"/>
</dbReference>
<keyword evidence="4" id="KW-0812">Transmembrane</keyword>
<organism evidence="9 10">
    <name type="scientific">Candidatus Curtissbacteria bacterium RBG_13_35_7</name>
    <dbReference type="NCBI Taxonomy" id="1797705"/>
    <lineage>
        <taxon>Bacteria</taxon>
        <taxon>Candidatus Curtissiibacteriota</taxon>
    </lineage>
</organism>
<keyword evidence="3" id="KW-1003">Cell membrane</keyword>
<protein>
    <recommendedName>
        <fullName evidence="11">Prepilin peptidase</fullName>
    </recommendedName>
</protein>
<sequence length="256" mass="28979">MFFYLFVSFILGSAVGSFLNVVIDRTTRGESIRGRSYCDHCRVTLSTLDLIPIISFIVFRAKCRYCKKPLSWQYPLIESLTAILFTLAFYILAKNSNLAIIPLLYYFLIISVSIIVAVVDLKYYLIPTTFVYIASIIALFYNYLFLSSTLFVEHVIAGFVIAFLFLLIVLVTRGRGMGQGDIVLVFLMGMVLGYKGTFVAIFLAFLTGAIVSVALIISRKKHFGQTVPFAPFLILGFLTSLFWSEQLLNIYLQMLY</sequence>
<evidence type="ECO:0000256" key="3">
    <source>
        <dbReference type="ARBA" id="ARBA00022475"/>
    </source>
</evidence>
<gene>
    <name evidence="9" type="ORF">A2164_02990</name>
</gene>
<evidence type="ECO:0000256" key="4">
    <source>
        <dbReference type="ARBA" id="ARBA00022692"/>
    </source>
</evidence>
<feature type="domain" description="Prepilin type IV endopeptidase peptidase" evidence="7">
    <location>
        <begin position="108"/>
        <end position="212"/>
    </location>
</feature>
<dbReference type="InterPro" id="IPR050882">
    <property type="entry name" value="Prepilin_peptidase/N-MTase"/>
</dbReference>
<dbReference type="Proteomes" id="UP000176317">
    <property type="component" value="Unassembled WGS sequence"/>
</dbReference>
<dbReference type="GO" id="GO:0005886">
    <property type="term" value="C:plasma membrane"/>
    <property type="evidence" value="ECO:0007669"/>
    <property type="project" value="UniProtKB-SubCell"/>
</dbReference>
<keyword evidence="6" id="KW-0472">Membrane</keyword>
<dbReference type="PANTHER" id="PTHR30487:SF0">
    <property type="entry name" value="PREPILIN LEADER PEPTIDASE_N-METHYLTRANSFERASE-RELATED"/>
    <property type="match status" value="1"/>
</dbReference>
<dbReference type="GO" id="GO:0006465">
    <property type="term" value="P:signal peptide processing"/>
    <property type="evidence" value="ECO:0007669"/>
    <property type="project" value="TreeGrafter"/>
</dbReference>
<dbReference type="Pfam" id="PF06750">
    <property type="entry name" value="A24_N_bact"/>
    <property type="match status" value="1"/>
</dbReference>
<evidence type="ECO:0000259" key="8">
    <source>
        <dbReference type="Pfam" id="PF06750"/>
    </source>
</evidence>
<evidence type="ECO:0000256" key="6">
    <source>
        <dbReference type="ARBA" id="ARBA00023136"/>
    </source>
</evidence>
<comment type="similarity">
    <text evidence="2">Belongs to the peptidase A24 family.</text>
</comment>
<dbReference type="Pfam" id="PF01478">
    <property type="entry name" value="Peptidase_A24"/>
    <property type="match status" value="1"/>
</dbReference>
<name>A0A1F5G1Z7_9BACT</name>
<evidence type="ECO:0000256" key="2">
    <source>
        <dbReference type="ARBA" id="ARBA00005801"/>
    </source>
</evidence>
<dbReference type="InterPro" id="IPR000045">
    <property type="entry name" value="Prepilin_IV_endopep_pep"/>
</dbReference>
<evidence type="ECO:0000259" key="7">
    <source>
        <dbReference type="Pfam" id="PF01478"/>
    </source>
</evidence>
<dbReference type="Gene3D" id="1.20.120.1220">
    <property type="match status" value="1"/>
</dbReference>
<proteinExistence type="inferred from homology"/>
<dbReference type="GO" id="GO:0004190">
    <property type="term" value="F:aspartic-type endopeptidase activity"/>
    <property type="evidence" value="ECO:0007669"/>
    <property type="project" value="InterPro"/>
</dbReference>
<feature type="domain" description="Prepilin peptidase A24 N-terminal" evidence="8">
    <location>
        <begin position="10"/>
        <end position="90"/>
    </location>
</feature>
<reference evidence="9 10" key="1">
    <citation type="journal article" date="2016" name="Nat. Commun.">
        <title>Thousands of microbial genomes shed light on interconnected biogeochemical processes in an aquifer system.</title>
        <authorList>
            <person name="Anantharaman K."/>
            <person name="Brown C.T."/>
            <person name="Hug L.A."/>
            <person name="Sharon I."/>
            <person name="Castelle C.J."/>
            <person name="Probst A.J."/>
            <person name="Thomas B.C."/>
            <person name="Singh A."/>
            <person name="Wilkins M.J."/>
            <person name="Karaoz U."/>
            <person name="Brodie E.L."/>
            <person name="Williams K.H."/>
            <person name="Hubbard S.S."/>
            <person name="Banfield J.F."/>
        </authorList>
    </citation>
    <scope>NUCLEOTIDE SEQUENCE [LARGE SCALE GENOMIC DNA]</scope>
</reference>